<protein>
    <submittedName>
        <fullName evidence="2 4">Methyltransferas-like protein UbiE</fullName>
    </submittedName>
</protein>
<dbReference type="GeneID" id="54459885"/>
<dbReference type="InterPro" id="IPR025714">
    <property type="entry name" value="Methyltranfer_dom"/>
</dbReference>
<dbReference type="Pfam" id="PF13847">
    <property type="entry name" value="Methyltransf_31"/>
    <property type="match status" value="1"/>
</dbReference>
<dbReference type="GO" id="GO:0008168">
    <property type="term" value="F:methyltransferase activity"/>
    <property type="evidence" value="ECO:0007669"/>
    <property type="project" value="TreeGrafter"/>
</dbReference>
<dbReference type="PANTHER" id="PTHR43591">
    <property type="entry name" value="METHYLTRANSFERASE"/>
    <property type="match status" value="1"/>
</dbReference>
<feature type="domain" description="Methyltransferase" evidence="1">
    <location>
        <begin position="39"/>
        <end position="168"/>
    </location>
</feature>
<reference evidence="4" key="2">
    <citation type="submission" date="2020-04" db="EMBL/GenBank/DDBJ databases">
        <authorList>
            <consortium name="NCBI Genome Project"/>
        </authorList>
    </citation>
    <scope>NUCLEOTIDE SEQUENCE</scope>
    <source>
        <strain evidence="4">CBS 304.34</strain>
    </source>
</reference>
<dbReference type="InterPro" id="IPR029063">
    <property type="entry name" value="SAM-dependent_MTases_sf"/>
</dbReference>
<dbReference type="Proteomes" id="UP000504636">
    <property type="component" value="Unplaced"/>
</dbReference>
<dbReference type="RefSeq" id="XP_033581736.1">
    <property type="nucleotide sequence ID" value="XM_033718992.1"/>
</dbReference>
<evidence type="ECO:0000313" key="3">
    <source>
        <dbReference type="Proteomes" id="UP000504636"/>
    </source>
</evidence>
<evidence type="ECO:0000313" key="2">
    <source>
        <dbReference type="EMBL" id="KAF2814772.1"/>
    </source>
</evidence>
<name>A0A6A6Z0S8_9PEZI</name>
<sequence length="270" mass="30346">MPNKPSYVHGHHSSVLRSHSWRTVENSCPHLLPHLRLDAKILDVGCGPGTITCDLAQRVPQGSVIGVDMSADVLKGAVKLAKEQGLKNVSFTTDNIYDLQYLDGSFDIVHVHQVLQHIDDPVRGMRELRRVTKAGGLVACRDVDYSATLWYPDIPSMKEWCDLYQDVAKSTGGDPNIGRRLHAVAREAGFQRDQIDASVATWCFSTQDELDFWCNMWADRTLNSDFKVKAKQGGFATDEDLERFAQSWRSFAKEEDGWCTLIHGQLICRV</sequence>
<proteinExistence type="predicted"/>
<reference evidence="4" key="3">
    <citation type="submission" date="2025-04" db="UniProtKB">
        <authorList>
            <consortium name="RefSeq"/>
        </authorList>
    </citation>
    <scope>IDENTIFICATION</scope>
    <source>
        <strain evidence="4">CBS 304.34</strain>
    </source>
</reference>
<dbReference type="EMBL" id="MU003694">
    <property type="protein sequence ID" value="KAF2814772.1"/>
    <property type="molecule type" value="Genomic_DNA"/>
</dbReference>
<dbReference type="OrthoDB" id="10017101at2759"/>
<dbReference type="AlphaFoldDB" id="A0A6A6Z0S8"/>
<gene>
    <name evidence="2 4" type="ORF">BDZ99DRAFT_458758</name>
</gene>
<dbReference type="PANTHER" id="PTHR43591:SF24">
    <property type="entry name" value="2-METHOXY-6-POLYPRENYL-1,4-BENZOQUINOL METHYLASE, MITOCHONDRIAL"/>
    <property type="match status" value="1"/>
</dbReference>
<dbReference type="SUPFAM" id="SSF53335">
    <property type="entry name" value="S-adenosyl-L-methionine-dependent methyltransferases"/>
    <property type="match status" value="1"/>
</dbReference>
<evidence type="ECO:0000313" key="4">
    <source>
        <dbReference type="RefSeq" id="XP_033581736.1"/>
    </source>
</evidence>
<organism evidence="2">
    <name type="scientific">Mytilinidion resinicola</name>
    <dbReference type="NCBI Taxonomy" id="574789"/>
    <lineage>
        <taxon>Eukaryota</taxon>
        <taxon>Fungi</taxon>
        <taxon>Dikarya</taxon>
        <taxon>Ascomycota</taxon>
        <taxon>Pezizomycotina</taxon>
        <taxon>Dothideomycetes</taxon>
        <taxon>Pleosporomycetidae</taxon>
        <taxon>Mytilinidiales</taxon>
        <taxon>Mytilinidiaceae</taxon>
        <taxon>Mytilinidion</taxon>
    </lineage>
</organism>
<evidence type="ECO:0000259" key="1">
    <source>
        <dbReference type="Pfam" id="PF13847"/>
    </source>
</evidence>
<dbReference type="Gene3D" id="3.40.50.150">
    <property type="entry name" value="Vaccinia Virus protein VP39"/>
    <property type="match status" value="1"/>
</dbReference>
<keyword evidence="3" id="KW-1185">Reference proteome</keyword>
<dbReference type="CDD" id="cd02440">
    <property type="entry name" value="AdoMet_MTases"/>
    <property type="match status" value="1"/>
</dbReference>
<reference evidence="2 4" key="1">
    <citation type="journal article" date="2020" name="Stud. Mycol.">
        <title>101 Dothideomycetes genomes: a test case for predicting lifestyles and emergence of pathogens.</title>
        <authorList>
            <person name="Haridas S."/>
            <person name="Albert R."/>
            <person name="Binder M."/>
            <person name="Bloem J."/>
            <person name="Labutti K."/>
            <person name="Salamov A."/>
            <person name="Andreopoulos B."/>
            <person name="Baker S."/>
            <person name="Barry K."/>
            <person name="Bills G."/>
            <person name="Bluhm B."/>
            <person name="Cannon C."/>
            <person name="Castanera R."/>
            <person name="Culley D."/>
            <person name="Daum C."/>
            <person name="Ezra D."/>
            <person name="Gonzalez J."/>
            <person name="Henrissat B."/>
            <person name="Kuo A."/>
            <person name="Liang C."/>
            <person name="Lipzen A."/>
            <person name="Lutzoni F."/>
            <person name="Magnuson J."/>
            <person name="Mondo S."/>
            <person name="Nolan M."/>
            <person name="Ohm R."/>
            <person name="Pangilinan J."/>
            <person name="Park H.-J."/>
            <person name="Ramirez L."/>
            <person name="Alfaro M."/>
            <person name="Sun H."/>
            <person name="Tritt A."/>
            <person name="Yoshinaga Y."/>
            <person name="Zwiers L.-H."/>
            <person name="Turgeon B."/>
            <person name="Goodwin S."/>
            <person name="Spatafora J."/>
            <person name="Crous P."/>
            <person name="Grigoriev I."/>
        </authorList>
    </citation>
    <scope>NUCLEOTIDE SEQUENCE</scope>
    <source>
        <strain evidence="2 4">CBS 304.34</strain>
    </source>
</reference>
<accession>A0A6A6Z0S8</accession>